<dbReference type="AlphaFoldDB" id="A0A978UA68"/>
<dbReference type="PANTHER" id="PTHR22773">
    <property type="entry name" value="NADH DEHYDROGENASE"/>
    <property type="match status" value="1"/>
</dbReference>
<dbReference type="Proteomes" id="UP000813462">
    <property type="component" value="Unassembled WGS sequence"/>
</dbReference>
<evidence type="ECO:0000256" key="3">
    <source>
        <dbReference type="ARBA" id="ARBA00022692"/>
    </source>
</evidence>
<dbReference type="GO" id="GO:0009536">
    <property type="term" value="C:plastid"/>
    <property type="evidence" value="ECO:0007669"/>
    <property type="project" value="UniProtKB-ARBA"/>
</dbReference>
<keyword evidence="7 8" id="KW-0472">Membrane</keyword>
<evidence type="ECO:0000313" key="10">
    <source>
        <dbReference type="EMBL" id="KAH7511598.1"/>
    </source>
</evidence>
<keyword evidence="4" id="KW-1278">Translocase</keyword>
<keyword evidence="10" id="KW-0496">Mitochondrion</keyword>
<keyword evidence="5 8" id="KW-1133">Transmembrane helix</keyword>
<evidence type="ECO:0000259" key="9">
    <source>
        <dbReference type="Pfam" id="PF00361"/>
    </source>
</evidence>
<feature type="transmembrane region" description="Helical" evidence="8">
    <location>
        <begin position="144"/>
        <end position="168"/>
    </location>
</feature>
<dbReference type="GO" id="GO:0016020">
    <property type="term" value="C:membrane"/>
    <property type="evidence" value="ECO:0007669"/>
    <property type="project" value="UniProtKB-SubCell"/>
</dbReference>
<feature type="transmembrane region" description="Helical" evidence="8">
    <location>
        <begin position="12"/>
        <end position="31"/>
    </location>
</feature>
<evidence type="ECO:0000256" key="8">
    <source>
        <dbReference type="SAM" id="Phobius"/>
    </source>
</evidence>
<dbReference type="EMBL" id="JAEACU010000014">
    <property type="protein sequence ID" value="KAH7511598.1"/>
    <property type="molecule type" value="Genomic_DNA"/>
</dbReference>
<evidence type="ECO:0000256" key="1">
    <source>
        <dbReference type="ARBA" id="ARBA00004141"/>
    </source>
</evidence>
<feature type="domain" description="NADH:quinone oxidoreductase/Mrp antiporter transmembrane" evidence="9">
    <location>
        <begin position="60"/>
        <end position="169"/>
    </location>
</feature>
<dbReference type="InterPro" id="IPR001750">
    <property type="entry name" value="ND/Mrp_TM"/>
</dbReference>
<feature type="transmembrane region" description="Helical" evidence="8">
    <location>
        <begin position="119"/>
        <end position="138"/>
    </location>
</feature>
<keyword evidence="6" id="KW-0520">NAD</keyword>
<geneLocation type="mitochondrion" evidence="10"/>
<feature type="transmembrane region" description="Helical" evidence="8">
    <location>
        <begin position="75"/>
        <end position="99"/>
    </location>
</feature>
<protein>
    <recommendedName>
        <fullName evidence="9">NADH:quinone oxidoreductase/Mrp antiporter transmembrane domain-containing protein</fullName>
    </recommendedName>
</protein>
<evidence type="ECO:0000313" key="11">
    <source>
        <dbReference type="Proteomes" id="UP000813462"/>
    </source>
</evidence>
<comment type="caution">
    <text evidence="10">The sequence shown here is derived from an EMBL/GenBank/DDBJ whole genome shotgun (WGS) entry which is preliminary data.</text>
</comment>
<evidence type="ECO:0000256" key="7">
    <source>
        <dbReference type="ARBA" id="ARBA00023136"/>
    </source>
</evidence>
<evidence type="ECO:0000256" key="4">
    <source>
        <dbReference type="ARBA" id="ARBA00022967"/>
    </source>
</evidence>
<organism evidence="10 11">
    <name type="scientific">Ziziphus jujuba var. spinosa</name>
    <dbReference type="NCBI Taxonomy" id="714518"/>
    <lineage>
        <taxon>Eukaryota</taxon>
        <taxon>Viridiplantae</taxon>
        <taxon>Streptophyta</taxon>
        <taxon>Embryophyta</taxon>
        <taxon>Tracheophyta</taxon>
        <taxon>Spermatophyta</taxon>
        <taxon>Magnoliopsida</taxon>
        <taxon>eudicotyledons</taxon>
        <taxon>Gunneridae</taxon>
        <taxon>Pentapetalae</taxon>
        <taxon>rosids</taxon>
        <taxon>fabids</taxon>
        <taxon>Rosales</taxon>
        <taxon>Rhamnaceae</taxon>
        <taxon>Paliureae</taxon>
        <taxon>Ziziphus</taxon>
    </lineage>
</organism>
<dbReference type="Pfam" id="PF00361">
    <property type="entry name" value="Proton_antipo_M"/>
    <property type="match status" value="1"/>
</dbReference>
<reference evidence="10" key="1">
    <citation type="journal article" date="2021" name="Front. Plant Sci.">
        <title>Chromosome-Scale Genome Assembly for Chinese Sour Jujube and Insights Into Its Genome Evolution and Domestication Signature.</title>
        <authorList>
            <person name="Shen L.-Y."/>
            <person name="Luo H."/>
            <person name="Wang X.-L."/>
            <person name="Wang X.-M."/>
            <person name="Qiu X.-J."/>
            <person name="Liu H."/>
            <person name="Zhou S.-S."/>
            <person name="Jia K.-H."/>
            <person name="Nie S."/>
            <person name="Bao Y.-T."/>
            <person name="Zhang R.-G."/>
            <person name="Yun Q.-Z."/>
            <person name="Chai Y.-H."/>
            <person name="Lu J.-Y."/>
            <person name="Li Y."/>
            <person name="Zhao S.-W."/>
            <person name="Mao J.-F."/>
            <person name="Jia S.-G."/>
            <person name="Mao Y.-M."/>
        </authorList>
    </citation>
    <scope>NUCLEOTIDE SEQUENCE</scope>
    <source>
        <strain evidence="10">AT0</strain>
        <tissue evidence="10">Leaf</tissue>
    </source>
</reference>
<keyword evidence="2" id="KW-0813">Transport</keyword>
<gene>
    <name evidence="10" type="ORF">FEM48_ZijujMtG0002000</name>
</gene>
<feature type="transmembrane region" description="Helical" evidence="8">
    <location>
        <begin position="43"/>
        <end position="63"/>
    </location>
</feature>
<comment type="subcellular location">
    <subcellularLocation>
        <location evidence="1">Membrane</location>
        <topology evidence="1">Multi-pass membrane protein</topology>
    </subcellularLocation>
</comment>
<evidence type="ECO:0000256" key="5">
    <source>
        <dbReference type="ARBA" id="ARBA00022989"/>
    </source>
</evidence>
<keyword evidence="3 8" id="KW-0812">Transmembrane</keyword>
<sequence>MIAGPSPRSARWPIGIAAFGLCLPVLIKNSGSARESAGNNRKEGVHVAAAPAPFLVNGAAGYIRTGFSCGTIEGIQSLLIGIFIYASMTIDAFAIVSALRQTRVKYIADLGALAKTNPISAITFSITMFSYAGIPPLAGFCSKFYLFFAALGCGAYFLAPVGVVTSVIGRWAAGRLPRVKSSLIHQTSTQYPCLYESTITTRDEPWFGELKLALGVIGLPVTARDRILRCSPPVVGTTRAGPGLDSERFRAKK</sequence>
<accession>A0A978UA68</accession>
<evidence type="ECO:0000256" key="6">
    <source>
        <dbReference type="ARBA" id="ARBA00023027"/>
    </source>
</evidence>
<evidence type="ECO:0000256" key="2">
    <source>
        <dbReference type="ARBA" id="ARBA00022448"/>
    </source>
</evidence>
<proteinExistence type="predicted"/>
<name>A0A978UA68_ZIZJJ</name>